<reference evidence="2 3" key="1">
    <citation type="submission" date="2021-05" db="EMBL/GenBank/DDBJ databases">
        <title>Genome Assembly of Synthetic Allotetraploid Brassica napus Reveals Homoeologous Exchanges between Subgenomes.</title>
        <authorList>
            <person name="Davis J.T."/>
        </authorList>
    </citation>
    <scope>NUCLEOTIDE SEQUENCE [LARGE SCALE GENOMIC DNA]</scope>
    <source>
        <strain evidence="3">cv. Da-Ae</strain>
        <tissue evidence="2">Seedling</tissue>
    </source>
</reference>
<comment type="caution">
    <text evidence="2">The sequence shown here is derived from an EMBL/GenBank/DDBJ whole genome shotgun (WGS) entry which is preliminary data.</text>
</comment>
<organism evidence="2 3">
    <name type="scientific">Brassica napus</name>
    <name type="common">Rape</name>
    <dbReference type="NCBI Taxonomy" id="3708"/>
    <lineage>
        <taxon>Eukaryota</taxon>
        <taxon>Viridiplantae</taxon>
        <taxon>Streptophyta</taxon>
        <taxon>Embryophyta</taxon>
        <taxon>Tracheophyta</taxon>
        <taxon>Spermatophyta</taxon>
        <taxon>Magnoliopsida</taxon>
        <taxon>eudicotyledons</taxon>
        <taxon>Gunneridae</taxon>
        <taxon>Pentapetalae</taxon>
        <taxon>rosids</taxon>
        <taxon>malvids</taxon>
        <taxon>Brassicales</taxon>
        <taxon>Brassicaceae</taxon>
        <taxon>Brassiceae</taxon>
        <taxon>Brassica</taxon>
    </lineage>
</organism>
<accession>A0ABQ7YDL9</accession>
<dbReference type="Proteomes" id="UP000824890">
    <property type="component" value="Unassembled WGS sequence"/>
</dbReference>
<evidence type="ECO:0000313" key="2">
    <source>
        <dbReference type="EMBL" id="KAH0865814.1"/>
    </source>
</evidence>
<keyword evidence="1" id="KW-1133">Transmembrane helix</keyword>
<sequence length="229" mass="25054">ESRLHGSSSLHQSTFSSLRLQLLSSMTSKVIAAPPSWSRPPPDPPPQKLPLLGSLSPLEPLEPPGPSDPPDASLVCYSLVHLYLASPPPPLLRLFHLAVLLCLSCIWFVHESLMLLGFLTSFTVASCERWCLCSLLILWLLCSPCPSLMTSLVPDLFSTAWSSSRGDGSCQTSDLKTLRRDFSFHSFGHHYPRPSGLKHAIFTALMLLPMEIPSSEAYVSGIVGLSYIV</sequence>
<keyword evidence="3" id="KW-1185">Reference proteome</keyword>
<protein>
    <submittedName>
        <fullName evidence="2">Uncharacterized protein</fullName>
    </submittedName>
</protein>
<proteinExistence type="predicted"/>
<keyword evidence="1" id="KW-0472">Membrane</keyword>
<keyword evidence="1" id="KW-0812">Transmembrane</keyword>
<evidence type="ECO:0000256" key="1">
    <source>
        <dbReference type="SAM" id="Phobius"/>
    </source>
</evidence>
<feature type="transmembrane region" description="Helical" evidence="1">
    <location>
        <begin position="91"/>
        <end position="109"/>
    </location>
</feature>
<feature type="non-terminal residue" evidence="2">
    <location>
        <position position="1"/>
    </location>
</feature>
<gene>
    <name evidence="2" type="ORF">HID58_083025</name>
</gene>
<dbReference type="EMBL" id="JAGKQM010000018">
    <property type="protein sequence ID" value="KAH0865814.1"/>
    <property type="molecule type" value="Genomic_DNA"/>
</dbReference>
<evidence type="ECO:0000313" key="3">
    <source>
        <dbReference type="Proteomes" id="UP000824890"/>
    </source>
</evidence>
<name>A0ABQ7YDL9_BRANA</name>